<comment type="subcellular location">
    <subcellularLocation>
        <location evidence="1">Cell membrane</location>
        <topology evidence="1">Multi-pass membrane protein</topology>
    </subcellularLocation>
</comment>
<keyword evidence="11" id="KW-1185">Reference proteome</keyword>
<dbReference type="Proteomes" id="UP000777661">
    <property type="component" value="Unassembled WGS sequence"/>
</dbReference>
<evidence type="ECO:0000256" key="4">
    <source>
        <dbReference type="ARBA" id="ARBA00022692"/>
    </source>
</evidence>
<dbReference type="EMBL" id="JAHSQO010000003">
    <property type="protein sequence ID" value="MBY8916929.1"/>
    <property type="molecule type" value="Genomic_DNA"/>
</dbReference>
<dbReference type="PANTHER" id="PTHR11795:SF442">
    <property type="entry name" value="ABC TRANSPORTER ATP-BINDING PROTEIN"/>
    <property type="match status" value="1"/>
</dbReference>
<dbReference type="CDD" id="cd06582">
    <property type="entry name" value="TM_PBP1_LivH_like"/>
    <property type="match status" value="1"/>
</dbReference>
<keyword evidence="7 9" id="KW-0472">Membrane</keyword>
<evidence type="ECO:0000256" key="8">
    <source>
        <dbReference type="ARBA" id="ARBA00037998"/>
    </source>
</evidence>
<feature type="transmembrane region" description="Helical" evidence="9">
    <location>
        <begin position="189"/>
        <end position="214"/>
    </location>
</feature>
<dbReference type="Pfam" id="PF02653">
    <property type="entry name" value="BPD_transp_2"/>
    <property type="match status" value="1"/>
</dbReference>
<evidence type="ECO:0000256" key="6">
    <source>
        <dbReference type="ARBA" id="ARBA00022989"/>
    </source>
</evidence>
<keyword evidence="4 9" id="KW-0812">Transmembrane</keyword>
<gene>
    <name evidence="10" type="ORF">KVG22_10050</name>
</gene>
<evidence type="ECO:0000256" key="1">
    <source>
        <dbReference type="ARBA" id="ARBA00004651"/>
    </source>
</evidence>
<evidence type="ECO:0000256" key="5">
    <source>
        <dbReference type="ARBA" id="ARBA00022970"/>
    </source>
</evidence>
<evidence type="ECO:0000256" key="7">
    <source>
        <dbReference type="ARBA" id="ARBA00023136"/>
    </source>
</evidence>
<dbReference type="InterPro" id="IPR001851">
    <property type="entry name" value="ABC_transp_permease"/>
</dbReference>
<feature type="transmembrane region" description="Helical" evidence="9">
    <location>
        <begin position="135"/>
        <end position="160"/>
    </location>
</feature>
<evidence type="ECO:0000313" key="10">
    <source>
        <dbReference type="EMBL" id="MBY8916929.1"/>
    </source>
</evidence>
<evidence type="ECO:0000256" key="2">
    <source>
        <dbReference type="ARBA" id="ARBA00022448"/>
    </source>
</evidence>
<evidence type="ECO:0000256" key="9">
    <source>
        <dbReference type="SAM" id="Phobius"/>
    </source>
</evidence>
<keyword evidence="2" id="KW-0813">Transport</keyword>
<reference evidence="10 11" key="1">
    <citation type="submission" date="2021-06" db="EMBL/GenBank/DDBJ databases">
        <title>Nitratireductor porphyridii sp. nov., isolated from a small marine red alga, Porphyridium purpureum in South Korea.</title>
        <authorList>
            <person name="Kim K.H."/>
            <person name="Kristyanto S."/>
            <person name="Jeon C.O."/>
        </authorList>
    </citation>
    <scope>NUCLEOTIDE SEQUENCE [LARGE SCALE GENOMIC DNA]</scope>
    <source>
        <strain evidence="10 11">R6</strain>
    </source>
</reference>
<protein>
    <submittedName>
        <fullName evidence="10">Branched-chain amino acid ABC transporter permease</fullName>
    </submittedName>
</protein>
<sequence length="304" mass="32228">MILFIEQLLNGLQYGAFLFLLASGLTLVFGIMGVINLTHGTFYMIGAYCGALTVASTGSFLMGLLAAMAGAGLYGLLVESAVVRWLYNRDHLYQVLATLGLILFTNEAVTLIVGRSPIFMSIPPFLEGSVTLFPGLAYPLMRLALIAVGLAVAFGLWLLVNHTRFGMLMRAGADDRQMVDALGVNMRRLYMSVFGLGAILCGLAGVMAAPLLAVEIAMGERILITTFVVIVIGGVGSIRGAFVGAMLVGMVDSLGRAYVPQIFTALLPYSVADTLAAGLVSASIYVLMALVLLVRPYGLFPARS</sequence>
<keyword evidence="3" id="KW-1003">Cell membrane</keyword>
<feature type="transmembrane region" description="Helical" evidence="9">
    <location>
        <begin position="47"/>
        <end position="71"/>
    </location>
</feature>
<proteinExistence type="inferred from homology"/>
<feature type="transmembrane region" description="Helical" evidence="9">
    <location>
        <begin position="91"/>
        <end position="114"/>
    </location>
</feature>
<feature type="transmembrane region" description="Helical" evidence="9">
    <location>
        <begin position="271"/>
        <end position="294"/>
    </location>
</feature>
<accession>A0ABS7R8E9</accession>
<keyword evidence="5" id="KW-0029">Amino-acid transport</keyword>
<comment type="similarity">
    <text evidence="8">Belongs to the binding-protein-dependent transport system permease family. LivHM subfamily.</text>
</comment>
<dbReference type="PANTHER" id="PTHR11795">
    <property type="entry name" value="BRANCHED-CHAIN AMINO ACID TRANSPORT SYSTEM PERMEASE PROTEIN LIVH"/>
    <property type="match status" value="1"/>
</dbReference>
<evidence type="ECO:0000256" key="3">
    <source>
        <dbReference type="ARBA" id="ARBA00022475"/>
    </source>
</evidence>
<comment type="caution">
    <text evidence="10">The sequence shown here is derived from an EMBL/GenBank/DDBJ whole genome shotgun (WGS) entry which is preliminary data.</text>
</comment>
<feature type="transmembrane region" description="Helical" evidence="9">
    <location>
        <begin position="12"/>
        <end position="35"/>
    </location>
</feature>
<dbReference type="RefSeq" id="WP_223005227.1">
    <property type="nucleotide sequence ID" value="NZ_CBDDPV010000002.1"/>
</dbReference>
<organism evidence="10 11">
    <name type="scientific">Nitratireductor rhodophyticola</name>
    <dbReference type="NCBI Taxonomy" id="2854036"/>
    <lineage>
        <taxon>Bacteria</taxon>
        <taxon>Pseudomonadati</taxon>
        <taxon>Pseudomonadota</taxon>
        <taxon>Alphaproteobacteria</taxon>
        <taxon>Hyphomicrobiales</taxon>
        <taxon>Phyllobacteriaceae</taxon>
        <taxon>Nitratireductor</taxon>
    </lineage>
</organism>
<dbReference type="InterPro" id="IPR052157">
    <property type="entry name" value="BCAA_transport_permease"/>
</dbReference>
<keyword evidence="6 9" id="KW-1133">Transmembrane helix</keyword>
<name>A0ABS7R8E9_9HYPH</name>
<evidence type="ECO:0000313" key="11">
    <source>
        <dbReference type="Proteomes" id="UP000777661"/>
    </source>
</evidence>
<feature type="transmembrane region" description="Helical" evidence="9">
    <location>
        <begin position="226"/>
        <end position="251"/>
    </location>
</feature>